<evidence type="ECO:0000259" key="2">
    <source>
        <dbReference type="Pfam" id="PF09834"/>
    </source>
</evidence>
<keyword evidence="1" id="KW-0812">Transmembrane</keyword>
<dbReference type="RefSeq" id="WP_283444843.1">
    <property type="nucleotide sequence ID" value="NZ_FXUL01000025.1"/>
</dbReference>
<evidence type="ECO:0000313" key="4">
    <source>
        <dbReference type="Proteomes" id="UP001158049"/>
    </source>
</evidence>
<name>A0ABY1QRQ2_9BURK</name>
<comment type="caution">
    <text evidence="3">The sequence shown here is derived from an EMBL/GenBank/DDBJ whole genome shotgun (WGS) entry which is preliminary data.</text>
</comment>
<gene>
    <name evidence="3" type="ORF">SAMN06295970_12541</name>
</gene>
<reference evidence="3 4" key="1">
    <citation type="submission" date="2017-05" db="EMBL/GenBank/DDBJ databases">
        <authorList>
            <person name="Varghese N."/>
            <person name="Submissions S."/>
        </authorList>
    </citation>
    <scope>NUCLEOTIDE SEQUENCE [LARGE SCALE GENOMIC DNA]</scope>
    <source>
        <strain evidence="3 4">DSM 26001</strain>
    </source>
</reference>
<keyword evidence="1" id="KW-0472">Membrane</keyword>
<sequence length="139" mass="15059">MVIAARTVSQVVTHMGIAFGIMYFLTGSVAFGGLAALLEPMINVVLLPLHARAWAKVRAGQPSARRVTFLATEKLSQAGMHMGVAFAVMYWATGSAAFGGLAVVLEPACNMLLLPYHDRAWERFAQRLETRRGMQPTPA</sequence>
<dbReference type="EMBL" id="FXUL01000025">
    <property type="protein sequence ID" value="SMP76877.1"/>
    <property type="molecule type" value="Genomic_DNA"/>
</dbReference>
<feature type="transmembrane region" description="Helical" evidence="1">
    <location>
        <begin position="84"/>
        <end position="105"/>
    </location>
</feature>
<protein>
    <submittedName>
        <fullName evidence="3">Uncharacterized membrane protein</fullName>
    </submittedName>
</protein>
<keyword evidence="1" id="KW-1133">Transmembrane helix</keyword>
<organism evidence="3 4">
    <name type="scientific">Noviherbaspirillum suwonense</name>
    <dbReference type="NCBI Taxonomy" id="1224511"/>
    <lineage>
        <taxon>Bacteria</taxon>
        <taxon>Pseudomonadati</taxon>
        <taxon>Pseudomonadota</taxon>
        <taxon>Betaproteobacteria</taxon>
        <taxon>Burkholderiales</taxon>
        <taxon>Oxalobacteraceae</taxon>
        <taxon>Noviherbaspirillum</taxon>
    </lineage>
</organism>
<feature type="transmembrane region" description="Helical" evidence="1">
    <location>
        <begin position="12"/>
        <end position="38"/>
    </location>
</feature>
<feature type="domain" description="DUF2061" evidence="2">
    <location>
        <begin position="6"/>
        <end position="55"/>
    </location>
</feature>
<dbReference type="InterPro" id="IPR018638">
    <property type="entry name" value="DUF2061_membrane"/>
</dbReference>
<dbReference type="Proteomes" id="UP001158049">
    <property type="component" value="Unassembled WGS sequence"/>
</dbReference>
<evidence type="ECO:0000256" key="1">
    <source>
        <dbReference type="SAM" id="Phobius"/>
    </source>
</evidence>
<proteinExistence type="predicted"/>
<evidence type="ECO:0000313" key="3">
    <source>
        <dbReference type="EMBL" id="SMP76877.1"/>
    </source>
</evidence>
<keyword evidence="4" id="KW-1185">Reference proteome</keyword>
<feature type="domain" description="DUF2061" evidence="2">
    <location>
        <begin position="75"/>
        <end position="122"/>
    </location>
</feature>
<dbReference type="Pfam" id="PF09834">
    <property type="entry name" value="DUF2061"/>
    <property type="match status" value="2"/>
</dbReference>
<accession>A0ABY1QRQ2</accession>